<dbReference type="OrthoDB" id="9808744at2"/>
<comment type="function">
    <text evidence="1">Toxic component of a type II toxin-antitoxin (TA) system.</text>
</comment>
<dbReference type="STRING" id="758820.SAMN00777080_2613"/>
<dbReference type="GO" id="GO:0004521">
    <property type="term" value="F:RNA endonuclease activity"/>
    <property type="evidence" value="ECO:0007669"/>
    <property type="project" value="TreeGrafter"/>
</dbReference>
<dbReference type="GO" id="GO:0006402">
    <property type="term" value="P:mRNA catabolic process"/>
    <property type="evidence" value="ECO:0007669"/>
    <property type="project" value="TreeGrafter"/>
</dbReference>
<dbReference type="GO" id="GO:0016075">
    <property type="term" value="P:rRNA catabolic process"/>
    <property type="evidence" value="ECO:0007669"/>
    <property type="project" value="TreeGrafter"/>
</dbReference>
<comment type="similarity">
    <text evidence="1">Belongs to the PemK/MazF family.</text>
</comment>
<dbReference type="Gene3D" id="2.30.30.110">
    <property type="match status" value="1"/>
</dbReference>
<dbReference type="Pfam" id="PF02452">
    <property type="entry name" value="PemK_toxin"/>
    <property type="match status" value="1"/>
</dbReference>
<dbReference type="InterPro" id="IPR003477">
    <property type="entry name" value="PemK-like"/>
</dbReference>
<protein>
    <recommendedName>
        <fullName evidence="1">mRNA interferase</fullName>
        <ecNumber evidence="1">3.1.-.-</ecNumber>
    </recommendedName>
</protein>
<name>A0A1W2H5V4_9BACT</name>
<keyword evidence="1" id="KW-0255">Endonuclease</keyword>
<dbReference type="PANTHER" id="PTHR33988">
    <property type="entry name" value="ENDORIBONUCLEASE MAZF-RELATED"/>
    <property type="match status" value="1"/>
</dbReference>
<keyword evidence="3" id="KW-1185">Reference proteome</keyword>
<proteinExistence type="inferred from homology"/>
<sequence>MKNGEIWLVNFEPQVGQEIRKTRPAIIVNSDSFGVLPLKVVVPLTDGAKAGMAWMARIYPNKQNGLSKESLADCFQVKSLSERRFVKKLGSLSDEETAEVKVCLAKVLELF</sequence>
<evidence type="ECO:0000313" key="3">
    <source>
        <dbReference type="Proteomes" id="UP000192333"/>
    </source>
</evidence>
<dbReference type="Proteomes" id="UP000192333">
    <property type="component" value="Chromosome I"/>
</dbReference>
<evidence type="ECO:0000256" key="1">
    <source>
        <dbReference type="PIRNR" id="PIRNR033490"/>
    </source>
</evidence>
<accession>A0A1W2H5V4</accession>
<evidence type="ECO:0000313" key="2">
    <source>
        <dbReference type="EMBL" id="SMD43998.1"/>
    </source>
</evidence>
<dbReference type="GO" id="GO:0003677">
    <property type="term" value="F:DNA binding"/>
    <property type="evidence" value="ECO:0007669"/>
    <property type="project" value="InterPro"/>
</dbReference>
<gene>
    <name evidence="2" type="ORF">SAMN00777080_2613</name>
</gene>
<dbReference type="InterPro" id="IPR011067">
    <property type="entry name" value="Plasmid_toxin/cell-grow_inhib"/>
</dbReference>
<dbReference type="AlphaFoldDB" id="A0A1W2H5V4"/>
<dbReference type="EC" id="3.1.-.-" evidence="1"/>
<keyword evidence="1" id="KW-0540">Nuclease</keyword>
<keyword evidence="1" id="KW-0378">Hydrolase</keyword>
<reference evidence="3" key="1">
    <citation type="submission" date="2017-04" db="EMBL/GenBank/DDBJ databases">
        <authorList>
            <person name="Varghese N."/>
            <person name="Submissions S."/>
        </authorList>
    </citation>
    <scope>NUCLEOTIDE SEQUENCE [LARGE SCALE GENOMIC DNA]</scope>
    <source>
        <strain evidence="3">DSM 16537</strain>
    </source>
</reference>
<organism evidence="2 3">
    <name type="scientific">Aquiflexum balticum DSM 16537</name>
    <dbReference type="NCBI Taxonomy" id="758820"/>
    <lineage>
        <taxon>Bacteria</taxon>
        <taxon>Pseudomonadati</taxon>
        <taxon>Bacteroidota</taxon>
        <taxon>Cytophagia</taxon>
        <taxon>Cytophagales</taxon>
        <taxon>Cyclobacteriaceae</taxon>
        <taxon>Aquiflexum</taxon>
    </lineage>
</organism>
<dbReference type="RefSeq" id="WP_084120840.1">
    <property type="nucleotide sequence ID" value="NZ_LT838813.1"/>
</dbReference>
<dbReference type="EMBL" id="LT838813">
    <property type="protein sequence ID" value="SMD43998.1"/>
    <property type="molecule type" value="Genomic_DNA"/>
</dbReference>
<dbReference type="PIRSF" id="PIRSF033490">
    <property type="entry name" value="MazF"/>
    <property type="match status" value="1"/>
</dbReference>
<dbReference type="GO" id="GO:0016787">
    <property type="term" value="F:hydrolase activity"/>
    <property type="evidence" value="ECO:0007669"/>
    <property type="project" value="UniProtKB-KW"/>
</dbReference>
<dbReference type="SUPFAM" id="SSF50118">
    <property type="entry name" value="Cell growth inhibitor/plasmid maintenance toxic component"/>
    <property type="match status" value="1"/>
</dbReference>